<protein>
    <submittedName>
        <fullName evidence="1">Uncharacterized protein</fullName>
    </submittedName>
</protein>
<dbReference type="AlphaFoldDB" id="A0A133KPB6"/>
<comment type="caution">
    <text evidence="1">The sequence shown here is derived from an EMBL/GenBank/DDBJ whole genome shotgun (WGS) entry which is preliminary data.</text>
</comment>
<accession>A0A133KPB6</accession>
<dbReference type="RefSeq" id="WP_021647757.1">
    <property type="nucleotide sequence ID" value="NZ_JBDMKG010000001.1"/>
</dbReference>
<gene>
    <name evidence="1" type="ORF">HMPREF3196_01090</name>
</gene>
<evidence type="ECO:0000313" key="1">
    <source>
        <dbReference type="EMBL" id="KWZ81347.1"/>
    </source>
</evidence>
<name>A0A133KPB6_BIFBI</name>
<proteinExistence type="predicted"/>
<organism evidence="1 2">
    <name type="scientific">Bifidobacterium bifidum</name>
    <dbReference type="NCBI Taxonomy" id="1681"/>
    <lineage>
        <taxon>Bacteria</taxon>
        <taxon>Bacillati</taxon>
        <taxon>Actinomycetota</taxon>
        <taxon>Actinomycetes</taxon>
        <taxon>Bifidobacteriales</taxon>
        <taxon>Bifidobacteriaceae</taxon>
        <taxon>Bifidobacterium</taxon>
    </lineage>
</organism>
<sequence length="53" mass="5622">MFIFGNEREEVIAFLLALSEPAKATGTDTVNNATAAAAAVIVEIIFLQIIIEA</sequence>
<reference evidence="1 2" key="1">
    <citation type="submission" date="2016-01" db="EMBL/GenBank/DDBJ databases">
        <authorList>
            <person name="Oliw E.H."/>
        </authorList>
    </citation>
    <scope>NUCLEOTIDE SEQUENCE [LARGE SCALE GENOMIC DNA]</scope>
    <source>
        <strain evidence="1 2">MJR8628B</strain>
    </source>
</reference>
<evidence type="ECO:0000313" key="2">
    <source>
        <dbReference type="Proteomes" id="UP000070092"/>
    </source>
</evidence>
<dbReference type="EMBL" id="LRPO01000032">
    <property type="protein sequence ID" value="KWZ81347.1"/>
    <property type="molecule type" value="Genomic_DNA"/>
</dbReference>
<dbReference type="Proteomes" id="UP000070092">
    <property type="component" value="Unassembled WGS sequence"/>
</dbReference>